<comment type="caution">
    <text evidence="1">The sequence shown here is derived from an EMBL/GenBank/DDBJ whole genome shotgun (WGS) entry which is preliminary data.</text>
</comment>
<organism evidence="1 2">
    <name type="scientific">Tenacibaculum polynesiense</name>
    <dbReference type="NCBI Taxonomy" id="3137857"/>
    <lineage>
        <taxon>Bacteria</taxon>
        <taxon>Pseudomonadati</taxon>
        <taxon>Bacteroidota</taxon>
        <taxon>Flavobacteriia</taxon>
        <taxon>Flavobacteriales</taxon>
        <taxon>Flavobacteriaceae</taxon>
        <taxon>Tenacibaculum</taxon>
    </lineage>
</organism>
<dbReference type="Proteomes" id="UP001497527">
    <property type="component" value="Unassembled WGS sequence"/>
</dbReference>
<keyword evidence="2" id="KW-1185">Reference proteome</keyword>
<protein>
    <submittedName>
        <fullName evidence="1">Uncharacterized protein</fullName>
    </submittedName>
</protein>
<proteinExistence type="predicted"/>
<sequence length="55" mass="6320">MLRFAYFVNNFYEKTKGCFVLGKYNEKIKVSSSSKKYSLPLNFDIQCGGCLALRV</sequence>
<dbReference type="EMBL" id="CAXJIO010000012">
    <property type="protein sequence ID" value="CAL2103040.1"/>
    <property type="molecule type" value="Genomic_DNA"/>
</dbReference>
<gene>
    <name evidence="1" type="ORF">T190423A01A_30154</name>
</gene>
<evidence type="ECO:0000313" key="2">
    <source>
        <dbReference type="Proteomes" id="UP001497527"/>
    </source>
</evidence>
<name>A0ABP1EZB2_9FLAO</name>
<accession>A0ABP1EZB2</accession>
<evidence type="ECO:0000313" key="1">
    <source>
        <dbReference type="EMBL" id="CAL2103040.1"/>
    </source>
</evidence>
<reference evidence="1 2" key="1">
    <citation type="submission" date="2024-05" db="EMBL/GenBank/DDBJ databases">
        <authorList>
            <person name="Duchaud E."/>
        </authorList>
    </citation>
    <scope>NUCLEOTIDE SEQUENCE [LARGE SCALE GENOMIC DNA]</scope>
    <source>
        <strain evidence="1">Ena-SAMPLE-TAB-13-05-2024-13:56:06:370-140308</strain>
    </source>
</reference>